<evidence type="ECO:0000313" key="8">
    <source>
        <dbReference type="Proteomes" id="UP000594220"/>
    </source>
</evidence>
<dbReference type="GO" id="GO:0019828">
    <property type="term" value="F:aspartic-type endopeptidase inhibitor activity"/>
    <property type="evidence" value="ECO:0007669"/>
    <property type="project" value="Ensembl"/>
</dbReference>
<comment type="subcellular location">
    <subcellularLocation>
        <location evidence="1">Secreted</location>
    </subcellularLocation>
</comment>
<dbReference type="Proteomes" id="UP000594220">
    <property type="component" value="Unplaced"/>
</dbReference>
<dbReference type="OMA" id="CCSMACH"/>
<feature type="domain" description="WAP" evidence="6">
    <location>
        <begin position="73"/>
        <end position="123"/>
    </location>
</feature>
<dbReference type="GO" id="GO:0019731">
    <property type="term" value="P:antibacterial humoral response"/>
    <property type="evidence" value="ECO:0007669"/>
    <property type="project" value="TreeGrafter"/>
</dbReference>
<gene>
    <name evidence="7" type="primary">WFDC2</name>
</gene>
<dbReference type="Pfam" id="PF00095">
    <property type="entry name" value="WAP"/>
    <property type="match status" value="2"/>
</dbReference>
<keyword evidence="5" id="KW-1015">Disulfide bond</keyword>
<evidence type="ECO:0000256" key="1">
    <source>
        <dbReference type="ARBA" id="ARBA00004613"/>
    </source>
</evidence>
<dbReference type="PROSITE" id="PS51390">
    <property type="entry name" value="WAP"/>
    <property type="match status" value="2"/>
</dbReference>
<keyword evidence="8" id="KW-1185">Reference proteome</keyword>
<evidence type="ECO:0000256" key="4">
    <source>
        <dbReference type="ARBA" id="ARBA00022737"/>
    </source>
</evidence>
<dbReference type="Gene3D" id="4.10.75.10">
    <property type="entry name" value="Elafin-like"/>
    <property type="match status" value="2"/>
</dbReference>
<proteinExistence type="predicted"/>
<feature type="domain" description="WAP" evidence="6">
    <location>
        <begin position="28"/>
        <end position="70"/>
    </location>
</feature>
<name>A0A7M4ENG1_CROPO</name>
<evidence type="ECO:0000256" key="5">
    <source>
        <dbReference type="ARBA" id="ARBA00023157"/>
    </source>
</evidence>
<dbReference type="PANTHER" id="PTHR19441">
    <property type="entry name" value="WHEY ACDIC PROTEIN WAP"/>
    <property type="match status" value="1"/>
</dbReference>
<dbReference type="SUPFAM" id="SSF57256">
    <property type="entry name" value="Elafin-like"/>
    <property type="match status" value="2"/>
</dbReference>
<dbReference type="Ensembl" id="ENSCPRT00005013542.1">
    <property type="protein sequence ID" value="ENSCPRP00005011479.1"/>
    <property type="gene ID" value="ENSCPRG00005008175.1"/>
</dbReference>
<accession>A0A7M4ENG1</accession>
<dbReference type="GO" id="GO:0004867">
    <property type="term" value="F:serine-type endopeptidase inhibitor activity"/>
    <property type="evidence" value="ECO:0007669"/>
    <property type="project" value="Ensembl"/>
</dbReference>
<dbReference type="InterPro" id="IPR008197">
    <property type="entry name" value="WAP_dom"/>
</dbReference>
<evidence type="ECO:0000256" key="3">
    <source>
        <dbReference type="ARBA" id="ARBA00022729"/>
    </source>
</evidence>
<keyword evidence="3" id="KW-0732">Signal</keyword>
<dbReference type="GeneTree" id="ENSGT00730000111410"/>
<dbReference type="PANTHER" id="PTHR19441:SF34">
    <property type="entry name" value="WAP FOUR-DISULFIDE CORE DOMAIN PROTEIN 2"/>
    <property type="match status" value="1"/>
</dbReference>
<reference evidence="7" key="2">
    <citation type="submission" date="2025-09" db="UniProtKB">
        <authorList>
            <consortium name="Ensembl"/>
        </authorList>
    </citation>
    <scope>IDENTIFICATION</scope>
</reference>
<dbReference type="PRINTS" id="PR00003">
    <property type="entry name" value="4DISULPHCORE"/>
</dbReference>
<keyword evidence="2" id="KW-0964">Secreted</keyword>
<dbReference type="CDD" id="cd00199">
    <property type="entry name" value="WAP"/>
    <property type="match status" value="1"/>
</dbReference>
<dbReference type="SMART" id="SM00217">
    <property type="entry name" value="WAP"/>
    <property type="match status" value="2"/>
</dbReference>
<sequence length="124" mass="12627">TPACPLVSSLPPAKLLLGSHLAPCAFAIAAKAGVCPDEAKEAANCTEGCQDDSNCNGSLKCCLTACGMACQTPNAKPGNCPEIKPGIPMLGLCRNQCSMDSHCISNMKCCANGCGKVSCMTPVF</sequence>
<dbReference type="InterPro" id="IPR050514">
    <property type="entry name" value="WAP_four-disulfide_core"/>
</dbReference>
<organism evidence="7 8">
    <name type="scientific">Crocodylus porosus</name>
    <name type="common">Saltwater crocodile</name>
    <name type="synonym">Estuarine crocodile</name>
    <dbReference type="NCBI Taxonomy" id="8502"/>
    <lineage>
        <taxon>Eukaryota</taxon>
        <taxon>Metazoa</taxon>
        <taxon>Chordata</taxon>
        <taxon>Craniata</taxon>
        <taxon>Vertebrata</taxon>
        <taxon>Euteleostomi</taxon>
        <taxon>Archelosauria</taxon>
        <taxon>Archosauria</taxon>
        <taxon>Crocodylia</taxon>
        <taxon>Longirostres</taxon>
        <taxon>Crocodylidae</taxon>
        <taxon>Crocodylus</taxon>
    </lineage>
</organism>
<keyword evidence="4" id="KW-0677">Repeat</keyword>
<protein>
    <submittedName>
        <fullName evidence="7">WAP four-disulfide core domain 2</fullName>
    </submittedName>
</protein>
<evidence type="ECO:0000313" key="7">
    <source>
        <dbReference type="Ensembl" id="ENSCPRP00005011479.1"/>
    </source>
</evidence>
<dbReference type="InterPro" id="IPR036645">
    <property type="entry name" value="Elafin-like_sf"/>
</dbReference>
<reference evidence="7" key="1">
    <citation type="submission" date="2025-08" db="UniProtKB">
        <authorList>
            <consortium name="Ensembl"/>
        </authorList>
    </citation>
    <scope>IDENTIFICATION</scope>
</reference>
<evidence type="ECO:0000256" key="2">
    <source>
        <dbReference type="ARBA" id="ARBA00022525"/>
    </source>
</evidence>
<dbReference type="AlphaFoldDB" id="A0A7M4ENG1"/>
<dbReference type="FunFam" id="4.10.75.10:FF:000001">
    <property type="entry name" value="Anosmin 1"/>
    <property type="match status" value="1"/>
</dbReference>
<dbReference type="GO" id="GO:0005615">
    <property type="term" value="C:extracellular space"/>
    <property type="evidence" value="ECO:0007669"/>
    <property type="project" value="TreeGrafter"/>
</dbReference>
<dbReference type="GO" id="GO:0045087">
    <property type="term" value="P:innate immune response"/>
    <property type="evidence" value="ECO:0007669"/>
    <property type="project" value="TreeGrafter"/>
</dbReference>
<evidence type="ECO:0000259" key="6">
    <source>
        <dbReference type="PROSITE" id="PS51390"/>
    </source>
</evidence>